<evidence type="ECO:0000256" key="14">
    <source>
        <dbReference type="PIRSR" id="PIRSR001529-2"/>
    </source>
</evidence>
<evidence type="ECO:0000256" key="2">
    <source>
        <dbReference type="ARBA" id="ARBA00005045"/>
    </source>
</evidence>
<keyword evidence="4 12" id="KW-0963">Cytoplasm</keyword>
<evidence type="ECO:0000256" key="10">
    <source>
        <dbReference type="ARBA" id="ARBA00047929"/>
    </source>
</evidence>
<evidence type="ECO:0000313" key="18">
    <source>
        <dbReference type="Proteomes" id="UP000077255"/>
    </source>
</evidence>
<comment type="subunit">
    <text evidence="12">Homodimer. The tRNA molecule binds across the dimer.</text>
</comment>
<keyword evidence="6 12" id="KW-0547">Nucleotide-binding</keyword>
<keyword evidence="7 12" id="KW-0067">ATP-binding</keyword>
<dbReference type="STRING" id="445710.ATSB10_08870"/>
<dbReference type="KEGG" id="dtx:ATSB10_08870"/>
<keyword evidence="18" id="KW-1185">Reference proteome</keyword>
<dbReference type="NCBIfam" id="TIGR00414">
    <property type="entry name" value="serS"/>
    <property type="match status" value="1"/>
</dbReference>
<keyword evidence="8 12" id="KW-0648">Protein biosynthesis</keyword>
<comment type="caution">
    <text evidence="12">Lacks conserved residue(s) required for the propagation of feature annotation.</text>
</comment>
<dbReference type="SUPFAM" id="SSF46589">
    <property type="entry name" value="tRNA-binding arm"/>
    <property type="match status" value="1"/>
</dbReference>
<dbReference type="EC" id="6.1.1.11" evidence="12"/>
<comment type="catalytic activity">
    <reaction evidence="11 12">
        <text>tRNA(Ser) + L-serine + ATP = L-seryl-tRNA(Ser) + AMP + diphosphate + H(+)</text>
        <dbReference type="Rhea" id="RHEA:12292"/>
        <dbReference type="Rhea" id="RHEA-COMP:9669"/>
        <dbReference type="Rhea" id="RHEA-COMP:9703"/>
        <dbReference type="ChEBI" id="CHEBI:15378"/>
        <dbReference type="ChEBI" id="CHEBI:30616"/>
        <dbReference type="ChEBI" id="CHEBI:33019"/>
        <dbReference type="ChEBI" id="CHEBI:33384"/>
        <dbReference type="ChEBI" id="CHEBI:78442"/>
        <dbReference type="ChEBI" id="CHEBI:78533"/>
        <dbReference type="ChEBI" id="CHEBI:456215"/>
        <dbReference type="EC" id="6.1.1.11"/>
    </reaction>
</comment>
<dbReference type="GO" id="GO:0005524">
    <property type="term" value="F:ATP binding"/>
    <property type="evidence" value="ECO:0007669"/>
    <property type="project" value="UniProtKB-UniRule"/>
</dbReference>
<dbReference type="GO" id="GO:0004828">
    <property type="term" value="F:serine-tRNA ligase activity"/>
    <property type="evidence" value="ECO:0007669"/>
    <property type="project" value="UniProtKB-UniRule"/>
</dbReference>
<gene>
    <name evidence="12" type="primary">serS</name>
    <name evidence="17" type="ORF">ATSB10_08870</name>
</gene>
<dbReference type="SUPFAM" id="SSF55681">
    <property type="entry name" value="Class II aaRS and biotin synthetases"/>
    <property type="match status" value="1"/>
</dbReference>
<dbReference type="PIRSF" id="PIRSF001529">
    <property type="entry name" value="Ser-tRNA-synth_IIa"/>
    <property type="match status" value="1"/>
</dbReference>
<organism evidence="17 18">
    <name type="scientific">Dyella thiooxydans</name>
    <dbReference type="NCBI Taxonomy" id="445710"/>
    <lineage>
        <taxon>Bacteria</taxon>
        <taxon>Pseudomonadati</taxon>
        <taxon>Pseudomonadota</taxon>
        <taxon>Gammaproteobacteria</taxon>
        <taxon>Lysobacterales</taxon>
        <taxon>Rhodanobacteraceae</taxon>
        <taxon>Dyella</taxon>
    </lineage>
</organism>
<accession>A0A160MYC4</accession>
<evidence type="ECO:0000256" key="5">
    <source>
        <dbReference type="ARBA" id="ARBA00022598"/>
    </source>
</evidence>
<protein>
    <recommendedName>
        <fullName evidence="12">Serine--tRNA ligase</fullName>
        <ecNumber evidence="12">6.1.1.11</ecNumber>
    </recommendedName>
    <alternativeName>
        <fullName evidence="12">Seryl-tRNA synthetase</fullName>
        <shortName evidence="12">SerRS</shortName>
    </alternativeName>
    <alternativeName>
        <fullName evidence="12">Seryl-tRNA(Ser/Sec) synthetase</fullName>
    </alternativeName>
</protein>
<dbReference type="Gene3D" id="1.10.287.40">
    <property type="entry name" value="Serine-tRNA synthetase, tRNA binding domain"/>
    <property type="match status" value="1"/>
</dbReference>
<reference evidence="17 18" key="1">
    <citation type="submission" date="2016-02" db="EMBL/GenBank/DDBJ databases">
        <title>Complete genome sequencing and analysis of ATSB10, Dyella thiooxydans isolated from rhizosphere soil of sunflower (Helianthus annuus L.).</title>
        <authorList>
            <person name="Lee Y."/>
            <person name="Hwangbo K."/>
            <person name="Chung H."/>
            <person name="Yoo J."/>
            <person name="Kim K.Y."/>
            <person name="Sa T.M."/>
            <person name="Um Y."/>
            <person name="Madhaiyan M."/>
        </authorList>
    </citation>
    <scope>NUCLEOTIDE SEQUENCE [LARGE SCALE GENOMIC DNA]</scope>
    <source>
        <strain evidence="17 18">ATSB10</strain>
    </source>
</reference>
<dbReference type="InterPro" id="IPR033729">
    <property type="entry name" value="SerRS_core"/>
</dbReference>
<dbReference type="HAMAP" id="MF_00176">
    <property type="entry name" value="Ser_tRNA_synth_type1"/>
    <property type="match status" value="1"/>
</dbReference>
<evidence type="ECO:0000256" key="1">
    <source>
        <dbReference type="ARBA" id="ARBA00004496"/>
    </source>
</evidence>
<evidence type="ECO:0000256" key="13">
    <source>
        <dbReference type="PIRSR" id="PIRSR001529-1"/>
    </source>
</evidence>
<dbReference type="PROSITE" id="PS50862">
    <property type="entry name" value="AA_TRNA_LIGASE_II"/>
    <property type="match status" value="1"/>
</dbReference>
<evidence type="ECO:0000256" key="4">
    <source>
        <dbReference type="ARBA" id="ARBA00022490"/>
    </source>
</evidence>
<dbReference type="PANTHER" id="PTHR43697">
    <property type="entry name" value="SERYL-TRNA SYNTHETASE"/>
    <property type="match status" value="1"/>
</dbReference>
<feature type="binding site" evidence="12 13">
    <location>
        <position position="287"/>
    </location>
    <ligand>
        <name>L-serine</name>
        <dbReference type="ChEBI" id="CHEBI:33384"/>
    </ligand>
</feature>
<dbReference type="PATRIC" id="fig|445710.3.peg.884"/>
<comment type="catalytic activity">
    <reaction evidence="10 12">
        <text>tRNA(Sec) + L-serine + ATP = L-seryl-tRNA(Sec) + AMP + diphosphate + H(+)</text>
        <dbReference type="Rhea" id="RHEA:42580"/>
        <dbReference type="Rhea" id="RHEA-COMP:9742"/>
        <dbReference type="Rhea" id="RHEA-COMP:10128"/>
        <dbReference type="ChEBI" id="CHEBI:15378"/>
        <dbReference type="ChEBI" id="CHEBI:30616"/>
        <dbReference type="ChEBI" id="CHEBI:33019"/>
        <dbReference type="ChEBI" id="CHEBI:33384"/>
        <dbReference type="ChEBI" id="CHEBI:78442"/>
        <dbReference type="ChEBI" id="CHEBI:78533"/>
        <dbReference type="ChEBI" id="CHEBI:456215"/>
        <dbReference type="EC" id="6.1.1.11"/>
    </reaction>
</comment>
<dbReference type="OrthoDB" id="9804647at2"/>
<evidence type="ECO:0000256" key="9">
    <source>
        <dbReference type="ARBA" id="ARBA00023146"/>
    </source>
</evidence>
<dbReference type="PRINTS" id="PR00981">
    <property type="entry name" value="TRNASYNTHSER"/>
</dbReference>
<dbReference type="InterPro" id="IPR006195">
    <property type="entry name" value="aa-tRNA-synth_II"/>
</dbReference>
<dbReference type="InterPro" id="IPR002317">
    <property type="entry name" value="Ser-tRNA-ligase_type_1"/>
</dbReference>
<feature type="coiled-coil region" evidence="15">
    <location>
        <begin position="31"/>
        <end position="61"/>
    </location>
</feature>
<comment type="pathway">
    <text evidence="2 12">Aminoacyl-tRNA biosynthesis; selenocysteinyl-tRNA(Sec) biosynthesis; L-seryl-tRNA(Sec) from L-serine and tRNA(Sec): step 1/1.</text>
</comment>
<dbReference type="InterPro" id="IPR002314">
    <property type="entry name" value="aa-tRNA-synt_IIb"/>
</dbReference>
<evidence type="ECO:0000256" key="12">
    <source>
        <dbReference type="HAMAP-Rule" id="MF_00176"/>
    </source>
</evidence>
<dbReference type="Pfam" id="PF02403">
    <property type="entry name" value="Seryl_tRNA_N"/>
    <property type="match status" value="1"/>
</dbReference>
<dbReference type="InterPro" id="IPR015866">
    <property type="entry name" value="Ser-tRNA-synth_1_N"/>
</dbReference>
<dbReference type="RefSeq" id="WP_063670773.1">
    <property type="nucleotide sequence ID" value="NZ_CP014841.1"/>
</dbReference>
<dbReference type="GO" id="GO:0006434">
    <property type="term" value="P:seryl-tRNA aminoacylation"/>
    <property type="evidence" value="ECO:0007669"/>
    <property type="project" value="UniProtKB-UniRule"/>
</dbReference>
<dbReference type="InterPro" id="IPR042103">
    <property type="entry name" value="SerRS_1_N_sf"/>
</dbReference>
<dbReference type="AlphaFoldDB" id="A0A160MYC4"/>
<comment type="subcellular location">
    <subcellularLocation>
        <location evidence="1 12">Cytoplasm</location>
    </subcellularLocation>
</comment>
<evidence type="ECO:0000259" key="16">
    <source>
        <dbReference type="PROSITE" id="PS50862"/>
    </source>
</evidence>
<evidence type="ECO:0000256" key="3">
    <source>
        <dbReference type="ARBA" id="ARBA00010728"/>
    </source>
</evidence>
<dbReference type="CDD" id="cd00770">
    <property type="entry name" value="SerRS_core"/>
    <property type="match status" value="1"/>
</dbReference>
<feature type="binding site" evidence="13">
    <location>
        <position position="264"/>
    </location>
    <ligand>
        <name>L-serine</name>
        <dbReference type="ChEBI" id="CHEBI:33384"/>
    </ligand>
</feature>
<comment type="domain">
    <text evidence="12">Consists of two distinct domains, a catalytic core and a N-terminal extension that is involved in tRNA binding.</text>
</comment>
<feature type="binding site" evidence="12">
    <location>
        <begin position="233"/>
        <end position="235"/>
    </location>
    <ligand>
        <name>L-serine</name>
        <dbReference type="ChEBI" id="CHEBI:33384"/>
    </ligand>
</feature>
<feature type="binding site" evidence="12 14">
    <location>
        <begin position="264"/>
        <end position="266"/>
    </location>
    <ligand>
        <name>ATP</name>
        <dbReference type="ChEBI" id="CHEBI:30616"/>
    </ligand>
</feature>
<keyword evidence="15" id="KW-0175">Coiled coil</keyword>
<dbReference type="UniPathway" id="UPA00906">
    <property type="reaction ID" value="UER00895"/>
</dbReference>
<sequence>MLDPALLRTRLAETAARLRETRGYALDVSAVEALENERKRLATETQELQNLRNTRSKAIGQAKSKGEDVAPLMAEVAGIGDKLKANETALAEVQGKLADIALGIPNIPHESVPQGKDEHDNQEILRWGTPRSFDFAIKDHVDLGARHGWLDADAGAKLSGARFTVLRGQLAHLHRALAQFMLDLQTGEHGYLECNVPLIVNADTMQGTGQLPKFEEDLFATNVAETKRYLIPTAEVALTNLVRDSIVEATELPMRLTAHSMCFRAEAGSYGRDTRGMIRQHQFEKVEMVQLATPEQSFDQLEEMVGHAEAVLQKLGLPYRKVLLCTGDMGFSAVKTYDLEVWLPSQATYREISSCSNCGDFQSRRMQARWRNPATGKPELLHTLNGSGLAVGRTLVAVMENYQNADGSITVPEALRPYLRGADKLA</sequence>
<dbReference type="PANTHER" id="PTHR43697:SF1">
    <property type="entry name" value="SERINE--TRNA LIGASE"/>
    <property type="match status" value="1"/>
</dbReference>
<dbReference type="Proteomes" id="UP000077255">
    <property type="component" value="Chromosome"/>
</dbReference>
<evidence type="ECO:0000313" key="17">
    <source>
        <dbReference type="EMBL" id="AND68341.1"/>
    </source>
</evidence>
<dbReference type="InterPro" id="IPR045864">
    <property type="entry name" value="aa-tRNA-synth_II/BPL/LPL"/>
</dbReference>
<feature type="domain" description="Aminoacyl-transfer RNA synthetases class-II family profile" evidence="16">
    <location>
        <begin position="139"/>
        <end position="412"/>
    </location>
</feature>
<dbReference type="GO" id="GO:0016260">
    <property type="term" value="P:selenocysteine biosynthetic process"/>
    <property type="evidence" value="ECO:0007669"/>
    <property type="project" value="UniProtKB-UniRule"/>
</dbReference>
<dbReference type="GO" id="GO:0005737">
    <property type="term" value="C:cytoplasm"/>
    <property type="evidence" value="ECO:0007669"/>
    <property type="project" value="UniProtKB-SubCell"/>
</dbReference>
<dbReference type="InterPro" id="IPR010978">
    <property type="entry name" value="tRNA-bd_arm"/>
</dbReference>
<feature type="binding site" evidence="13">
    <location>
        <position position="385"/>
    </location>
    <ligand>
        <name>L-serine</name>
        <dbReference type="ChEBI" id="CHEBI:33384"/>
    </ligand>
</feature>
<dbReference type="EMBL" id="CP014841">
    <property type="protein sequence ID" value="AND68341.1"/>
    <property type="molecule type" value="Genomic_DNA"/>
</dbReference>
<feature type="binding site" evidence="12 14">
    <location>
        <begin position="351"/>
        <end position="354"/>
    </location>
    <ligand>
        <name>ATP</name>
        <dbReference type="ChEBI" id="CHEBI:30616"/>
    </ligand>
</feature>
<feature type="binding site" evidence="13">
    <location>
        <position position="233"/>
    </location>
    <ligand>
        <name>L-serine</name>
        <dbReference type="ChEBI" id="CHEBI:33384"/>
    </ligand>
</feature>
<evidence type="ECO:0000256" key="11">
    <source>
        <dbReference type="ARBA" id="ARBA00048823"/>
    </source>
</evidence>
<proteinExistence type="inferred from homology"/>
<keyword evidence="9 12" id="KW-0030">Aminoacyl-tRNA synthetase</keyword>
<comment type="similarity">
    <text evidence="3 12">Belongs to the class-II aminoacyl-tRNA synthetase family. Type-1 seryl-tRNA synthetase subfamily.</text>
</comment>
<evidence type="ECO:0000256" key="8">
    <source>
        <dbReference type="ARBA" id="ARBA00022917"/>
    </source>
</evidence>
<comment type="function">
    <text evidence="12">Catalyzes the attachment of serine to tRNA(Ser). Is also able to aminoacylate tRNA(Sec) with serine, to form the misacylated tRNA L-seryl-tRNA(Sec), which will be further converted into selenocysteinyl-tRNA(Sec).</text>
</comment>
<evidence type="ECO:0000256" key="6">
    <source>
        <dbReference type="ARBA" id="ARBA00022741"/>
    </source>
</evidence>
<name>A0A160MYC4_9GAMM</name>
<keyword evidence="5 12" id="KW-0436">Ligase</keyword>
<dbReference type="Pfam" id="PF00587">
    <property type="entry name" value="tRNA-synt_2b"/>
    <property type="match status" value="1"/>
</dbReference>
<dbReference type="Gene3D" id="3.30.930.10">
    <property type="entry name" value="Bira Bifunctional Protein, Domain 2"/>
    <property type="match status" value="1"/>
</dbReference>
<evidence type="ECO:0000256" key="7">
    <source>
        <dbReference type="ARBA" id="ARBA00022840"/>
    </source>
</evidence>
<feature type="binding site" evidence="12">
    <location>
        <position position="387"/>
    </location>
    <ligand>
        <name>L-serine</name>
        <dbReference type="ChEBI" id="CHEBI:33384"/>
    </ligand>
</feature>
<evidence type="ECO:0000256" key="15">
    <source>
        <dbReference type="SAM" id="Coils"/>
    </source>
</evidence>